<evidence type="ECO:0000313" key="1">
    <source>
        <dbReference type="EMBL" id="RSU14981.1"/>
    </source>
</evidence>
<gene>
    <name evidence="1" type="ORF">CBF28_07890</name>
</gene>
<reference evidence="1 2" key="1">
    <citation type="submission" date="2017-05" db="EMBL/GenBank/DDBJ databases">
        <title>Vagococcus spp. assemblies.</title>
        <authorList>
            <person name="Gulvik C.A."/>
        </authorList>
    </citation>
    <scope>NUCLEOTIDE SEQUENCE [LARGE SCALE GENOMIC DNA]</scope>
    <source>
        <strain evidence="1 2">SS1714</strain>
    </source>
</reference>
<evidence type="ECO:0008006" key="3">
    <source>
        <dbReference type="Google" id="ProtNLM"/>
    </source>
</evidence>
<name>A0A430B411_9ENTE</name>
<accession>A0A430B411</accession>
<protein>
    <recommendedName>
        <fullName evidence="3">DUF3013 family protein</fullName>
    </recommendedName>
</protein>
<dbReference type="Proteomes" id="UP000288028">
    <property type="component" value="Unassembled WGS sequence"/>
</dbReference>
<dbReference type="GeneID" id="95579641"/>
<dbReference type="Gene3D" id="3.40.50.11250">
    <property type="entry name" value="Protein of unknown function DUF3013"/>
    <property type="match status" value="1"/>
</dbReference>
<dbReference type="RefSeq" id="WP_126793743.1">
    <property type="nucleotide sequence ID" value="NZ_CP060720.1"/>
</dbReference>
<dbReference type="AlphaFoldDB" id="A0A430B411"/>
<dbReference type="EMBL" id="NGKB01000006">
    <property type="protein sequence ID" value="RSU14981.1"/>
    <property type="molecule type" value="Genomic_DNA"/>
</dbReference>
<sequence length="158" mass="18774">MKKENMLEVIEKELEKHLNEVDFAIDWNTKKHQFEVIVVLFAENKTQEAIEDEEGVLSEEEVIEFEDAILFYTNEAEVIDKDEYLTTIPFNRKKGLSREWIRAFAIYLNEVVTEGQSDLLDFLTDESIEAFELNWNDEDFNQRVASFEKETFVPYPKY</sequence>
<organism evidence="1 2">
    <name type="scientific">Vagococcus carniphilus</name>
    <dbReference type="NCBI Taxonomy" id="218144"/>
    <lineage>
        <taxon>Bacteria</taxon>
        <taxon>Bacillati</taxon>
        <taxon>Bacillota</taxon>
        <taxon>Bacilli</taxon>
        <taxon>Lactobacillales</taxon>
        <taxon>Enterococcaceae</taxon>
        <taxon>Vagococcus</taxon>
    </lineage>
</organism>
<proteinExistence type="predicted"/>
<comment type="caution">
    <text evidence="1">The sequence shown here is derived from an EMBL/GenBank/DDBJ whole genome shotgun (WGS) entry which is preliminary data.</text>
</comment>
<dbReference type="InterPro" id="IPR021380">
    <property type="entry name" value="DUF3013"/>
</dbReference>
<dbReference type="Pfam" id="PF11217">
    <property type="entry name" value="DUF3013"/>
    <property type="match status" value="1"/>
</dbReference>
<evidence type="ECO:0000313" key="2">
    <source>
        <dbReference type="Proteomes" id="UP000288028"/>
    </source>
</evidence>
<keyword evidence="2" id="KW-1185">Reference proteome</keyword>
<dbReference type="OrthoDB" id="2165293at2"/>